<comment type="caution">
    <text evidence="5">The sequence shown here is derived from an EMBL/GenBank/DDBJ whole genome shotgun (WGS) entry which is preliminary data.</text>
</comment>
<feature type="domain" description="SH3b" evidence="4">
    <location>
        <begin position="30"/>
        <end position="95"/>
    </location>
</feature>
<name>A0A176S719_9GAMM</name>
<gene>
    <name evidence="5" type="ORF">THIOM_000445</name>
</gene>
<dbReference type="PROSITE" id="PS00678">
    <property type="entry name" value="WD_REPEATS_1"/>
    <property type="match status" value="3"/>
</dbReference>
<accession>A0A176S719</accession>
<evidence type="ECO:0000256" key="2">
    <source>
        <dbReference type="ARBA" id="ARBA00022737"/>
    </source>
</evidence>
<dbReference type="SMART" id="SM00287">
    <property type="entry name" value="SH3b"/>
    <property type="match status" value="1"/>
</dbReference>
<dbReference type="InterPro" id="IPR019775">
    <property type="entry name" value="WD40_repeat_CS"/>
</dbReference>
<dbReference type="SUPFAM" id="SSF50978">
    <property type="entry name" value="WD40 repeat-like"/>
    <property type="match status" value="1"/>
</dbReference>
<dbReference type="EMBL" id="LUTY01000201">
    <property type="protein sequence ID" value="OAD23714.1"/>
    <property type="molecule type" value="Genomic_DNA"/>
</dbReference>
<dbReference type="Proteomes" id="UP000076962">
    <property type="component" value="Unassembled WGS sequence"/>
</dbReference>
<dbReference type="PANTHER" id="PTHR19879">
    <property type="entry name" value="TRANSCRIPTION INITIATION FACTOR TFIID"/>
    <property type="match status" value="1"/>
</dbReference>
<dbReference type="InterPro" id="IPR001680">
    <property type="entry name" value="WD40_rpt"/>
</dbReference>
<keyword evidence="2" id="KW-0677">Repeat</keyword>
<feature type="repeat" description="WD" evidence="3">
    <location>
        <begin position="387"/>
        <end position="419"/>
    </location>
</feature>
<feature type="non-terminal residue" evidence="5">
    <location>
        <position position="480"/>
    </location>
</feature>
<keyword evidence="1 3" id="KW-0853">WD repeat</keyword>
<dbReference type="InterPro" id="IPR020472">
    <property type="entry name" value="WD40_PAC1"/>
</dbReference>
<dbReference type="Gene3D" id="2.130.10.10">
    <property type="entry name" value="YVTN repeat-like/Quinoprotein amine dehydrogenase"/>
    <property type="match status" value="2"/>
</dbReference>
<dbReference type="CDD" id="cd00200">
    <property type="entry name" value="WD40"/>
    <property type="match status" value="1"/>
</dbReference>
<evidence type="ECO:0000256" key="1">
    <source>
        <dbReference type="ARBA" id="ARBA00022574"/>
    </source>
</evidence>
<dbReference type="PANTHER" id="PTHR19879:SF9">
    <property type="entry name" value="TRANSCRIPTION INITIATION FACTOR TFIID SUBUNIT 5"/>
    <property type="match status" value="1"/>
</dbReference>
<dbReference type="Pfam" id="PF00400">
    <property type="entry name" value="WD40"/>
    <property type="match status" value="4"/>
</dbReference>
<protein>
    <submittedName>
        <fullName evidence="5">Repeat protein</fullName>
    </submittedName>
</protein>
<dbReference type="PROSITE" id="PS50294">
    <property type="entry name" value="WD_REPEATS_REGION"/>
    <property type="match status" value="4"/>
</dbReference>
<evidence type="ECO:0000313" key="5">
    <source>
        <dbReference type="EMBL" id="OAD23714.1"/>
    </source>
</evidence>
<dbReference type="Gene3D" id="2.30.30.40">
    <property type="entry name" value="SH3 Domains"/>
    <property type="match status" value="1"/>
</dbReference>
<proteinExistence type="predicted"/>
<dbReference type="PROSITE" id="PS50082">
    <property type="entry name" value="WD_REPEATS_2"/>
    <property type="match status" value="4"/>
</dbReference>
<sequence length="480" mass="53467">MKPPKFIFQLLAIFLLTFVLTISWAIDNEGNYGIVTTQSTALNIREGRSTNTKIIGKAPKGSLLRILETRGSWYKVQLNDGKIGYASVDYIRIQPRIEQARKKTNQERRDIIPKFKDYPVNEIYKGKNHPLVLDSSFAKDYRTRLRNAIKYGKPSFAGRYIVTGWGCGSGGCNIGAIIDASTGRAYPFPATMASVWPLKPEYSEEAGQEKIYRLNSRLMILAGNLNEVDMDVIKFYEFKDNNFILIKTIPYGRLARHESDVSISTEHSIATGETLVQTSELPSSPTVEQPEVFVQLGHSDDVNAVVFSPDGKLVLSGSNDNTLKLWDVSSGRELRTFKGHSDNVNAVVFSPDGRLALSGSMDGTLKLWEVHSGREIRSFKDSSHTLAVAFSPDGRLALSGSMDGTLKLWEVHSGREIRTFKGHSYYVNAVAFSPDGRLALSWSPDMTLKLWEVHSGREIRRFKGSNDDAVAFSPDGRLAL</sequence>
<feature type="repeat" description="WD" evidence="3">
    <location>
        <begin position="337"/>
        <end position="378"/>
    </location>
</feature>
<dbReference type="Pfam" id="PF08239">
    <property type="entry name" value="SH3_3"/>
    <property type="match status" value="1"/>
</dbReference>
<dbReference type="PRINTS" id="PR00320">
    <property type="entry name" value="GPROTEINBRPT"/>
</dbReference>
<evidence type="ECO:0000256" key="3">
    <source>
        <dbReference type="PROSITE-ProRule" id="PRU00221"/>
    </source>
</evidence>
<evidence type="ECO:0000313" key="6">
    <source>
        <dbReference type="Proteomes" id="UP000076962"/>
    </source>
</evidence>
<feature type="repeat" description="WD" evidence="3">
    <location>
        <begin position="420"/>
        <end position="461"/>
    </location>
</feature>
<dbReference type="InterPro" id="IPR036322">
    <property type="entry name" value="WD40_repeat_dom_sf"/>
</dbReference>
<reference evidence="5 6" key="1">
    <citation type="submission" date="2016-05" db="EMBL/GenBank/DDBJ databases">
        <title>Single-cell genome of chain-forming Candidatus Thiomargarita nelsonii and comparison to other large sulfur-oxidizing bacteria.</title>
        <authorList>
            <person name="Winkel M."/>
            <person name="Salman V."/>
            <person name="Woyke T."/>
            <person name="Schulz-Vogt H."/>
            <person name="Richter M."/>
            <person name="Flood B."/>
            <person name="Bailey J."/>
            <person name="Amann R."/>
            <person name="Mussmann M."/>
        </authorList>
    </citation>
    <scope>NUCLEOTIDE SEQUENCE [LARGE SCALE GENOMIC DNA]</scope>
    <source>
        <strain evidence="5 6">THI036</strain>
    </source>
</reference>
<dbReference type="PROSITE" id="PS51781">
    <property type="entry name" value="SH3B"/>
    <property type="match status" value="1"/>
</dbReference>
<evidence type="ECO:0000259" key="4">
    <source>
        <dbReference type="PROSITE" id="PS51781"/>
    </source>
</evidence>
<dbReference type="InterPro" id="IPR003646">
    <property type="entry name" value="SH3-like_bac-type"/>
</dbReference>
<dbReference type="InterPro" id="IPR015943">
    <property type="entry name" value="WD40/YVTN_repeat-like_dom_sf"/>
</dbReference>
<keyword evidence="6" id="KW-1185">Reference proteome</keyword>
<feature type="repeat" description="WD" evidence="3">
    <location>
        <begin position="295"/>
        <end position="336"/>
    </location>
</feature>
<dbReference type="AlphaFoldDB" id="A0A176S719"/>
<dbReference type="SMART" id="SM00320">
    <property type="entry name" value="WD40"/>
    <property type="match status" value="4"/>
</dbReference>
<organism evidence="5 6">
    <name type="scientific">Candidatus Thiomargarita nelsonii</name>
    <dbReference type="NCBI Taxonomy" id="1003181"/>
    <lineage>
        <taxon>Bacteria</taxon>
        <taxon>Pseudomonadati</taxon>
        <taxon>Pseudomonadota</taxon>
        <taxon>Gammaproteobacteria</taxon>
        <taxon>Thiotrichales</taxon>
        <taxon>Thiotrichaceae</taxon>
        <taxon>Thiomargarita</taxon>
    </lineage>
</organism>